<dbReference type="PANTHER" id="PTHR12558:SF10">
    <property type="entry name" value="CELL DIVISION CYCLE PROTEIN 23 HOMOLOG"/>
    <property type="match status" value="1"/>
</dbReference>
<keyword evidence="4" id="KW-0833">Ubl conjugation pathway</keyword>
<dbReference type="PROSITE" id="PS50005">
    <property type="entry name" value="TPR"/>
    <property type="match status" value="3"/>
</dbReference>
<evidence type="ECO:0000256" key="3">
    <source>
        <dbReference type="ARBA" id="ARBA00022776"/>
    </source>
</evidence>
<gene>
    <name evidence="10" type="primary">APC8</name>
    <name evidence="10" type="ORF">GGI15_001365</name>
</gene>
<dbReference type="GO" id="GO:0031145">
    <property type="term" value="P:anaphase-promoting complex-dependent catabolic process"/>
    <property type="evidence" value="ECO:0007669"/>
    <property type="project" value="TreeGrafter"/>
</dbReference>
<dbReference type="EMBL" id="JANBUM010000051">
    <property type="protein sequence ID" value="KAJ2786618.1"/>
    <property type="molecule type" value="Genomic_DNA"/>
</dbReference>
<feature type="region of interest" description="Disordered" evidence="8">
    <location>
        <begin position="85"/>
        <end position="107"/>
    </location>
</feature>
<evidence type="ECO:0000313" key="10">
    <source>
        <dbReference type="EMBL" id="KAJ2786618.1"/>
    </source>
</evidence>
<evidence type="ECO:0000256" key="8">
    <source>
        <dbReference type="SAM" id="MobiDB-lite"/>
    </source>
</evidence>
<dbReference type="OrthoDB" id="10262026at2759"/>
<keyword evidence="3" id="KW-0498">Mitosis</keyword>
<keyword evidence="11" id="KW-1185">Reference proteome</keyword>
<keyword evidence="6" id="KW-0131">Cell cycle</keyword>
<name>A0A9W8HPD9_9FUNG</name>
<dbReference type="SMART" id="SM00028">
    <property type="entry name" value="TPR"/>
    <property type="match status" value="5"/>
</dbReference>
<feature type="compositionally biased region" description="Basic and acidic residues" evidence="8">
    <location>
        <begin position="98"/>
        <end position="107"/>
    </location>
</feature>
<dbReference type="InterPro" id="IPR019734">
    <property type="entry name" value="TPR_rpt"/>
</dbReference>
<evidence type="ECO:0000256" key="2">
    <source>
        <dbReference type="ARBA" id="ARBA00022737"/>
    </source>
</evidence>
<keyword evidence="1" id="KW-0132">Cell division</keyword>
<dbReference type="InterPro" id="IPR011990">
    <property type="entry name" value="TPR-like_helical_dom_sf"/>
</dbReference>
<protein>
    <submittedName>
        <fullName evidence="10">Anaphase-promoting complex component apc8</fullName>
    </submittedName>
</protein>
<dbReference type="Pfam" id="PF13181">
    <property type="entry name" value="TPR_8"/>
    <property type="match status" value="1"/>
</dbReference>
<feature type="repeat" description="TPR" evidence="7">
    <location>
        <begin position="447"/>
        <end position="480"/>
    </location>
</feature>
<feature type="repeat" description="TPR" evidence="7">
    <location>
        <begin position="379"/>
        <end position="412"/>
    </location>
</feature>
<reference evidence="10" key="1">
    <citation type="submission" date="2022-07" db="EMBL/GenBank/DDBJ databases">
        <title>Phylogenomic reconstructions and comparative analyses of Kickxellomycotina fungi.</title>
        <authorList>
            <person name="Reynolds N.K."/>
            <person name="Stajich J.E."/>
            <person name="Barry K."/>
            <person name="Grigoriev I.V."/>
            <person name="Crous P."/>
            <person name="Smith M.E."/>
        </authorList>
    </citation>
    <scope>NUCLEOTIDE SEQUENCE</scope>
    <source>
        <strain evidence="10">BCRC 34489</strain>
    </source>
</reference>
<evidence type="ECO:0000256" key="1">
    <source>
        <dbReference type="ARBA" id="ARBA00022618"/>
    </source>
</evidence>
<dbReference type="Proteomes" id="UP001140172">
    <property type="component" value="Unassembled WGS sequence"/>
</dbReference>
<evidence type="ECO:0000256" key="4">
    <source>
        <dbReference type="ARBA" id="ARBA00022786"/>
    </source>
</evidence>
<evidence type="ECO:0000256" key="6">
    <source>
        <dbReference type="ARBA" id="ARBA00023306"/>
    </source>
</evidence>
<keyword evidence="2" id="KW-0677">Repeat</keyword>
<dbReference type="AlphaFoldDB" id="A0A9W8HPD9"/>
<evidence type="ECO:0000313" key="11">
    <source>
        <dbReference type="Proteomes" id="UP001140172"/>
    </source>
</evidence>
<dbReference type="Gene3D" id="1.25.40.10">
    <property type="entry name" value="Tetratricopeptide repeat domain"/>
    <property type="match status" value="2"/>
</dbReference>
<evidence type="ECO:0000256" key="5">
    <source>
        <dbReference type="ARBA" id="ARBA00022803"/>
    </source>
</evidence>
<dbReference type="GO" id="GO:0045842">
    <property type="term" value="P:positive regulation of mitotic metaphase/anaphase transition"/>
    <property type="evidence" value="ECO:0007669"/>
    <property type="project" value="TreeGrafter"/>
</dbReference>
<proteinExistence type="predicted"/>
<comment type="caution">
    <text evidence="10">The sequence shown here is derived from an EMBL/GenBank/DDBJ whole genome shotgun (WGS) entry which is preliminary data.</text>
</comment>
<dbReference type="PANTHER" id="PTHR12558">
    <property type="entry name" value="CELL DIVISION CYCLE 16,23,27"/>
    <property type="match status" value="1"/>
</dbReference>
<evidence type="ECO:0000259" key="9">
    <source>
        <dbReference type="Pfam" id="PF04049"/>
    </source>
</evidence>
<dbReference type="GO" id="GO:0051301">
    <property type="term" value="P:cell division"/>
    <property type="evidence" value="ECO:0007669"/>
    <property type="project" value="UniProtKB-KW"/>
</dbReference>
<dbReference type="Pfam" id="PF04049">
    <property type="entry name" value="ANAPC8"/>
    <property type="match status" value="1"/>
</dbReference>
<dbReference type="GO" id="GO:0005680">
    <property type="term" value="C:anaphase-promoting complex"/>
    <property type="evidence" value="ECO:0007669"/>
    <property type="project" value="InterPro"/>
</dbReference>
<dbReference type="GO" id="GO:0016567">
    <property type="term" value="P:protein ubiquitination"/>
    <property type="evidence" value="ECO:0007669"/>
    <property type="project" value="TreeGrafter"/>
</dbReference>
<keyword evidence="5 7" id="KW-0802">TPR repeat</keyword>
<organism evidence="10 11">
    <name type="scientific">Coemansia interrupta</name>
    <dbReference type="NCBI Taxonomy" id="1126814"/>
    <lineage>
        <taxon>Eukaryota</taxon>
        <taxon>Fungi</taxon>
        <taxon>Fungi incertae sedis</taxon>
        <taxon>Zoopagomycota</taxon>
        <taxon>Kickxellomycotina</taxon>
        <taxon>Kickxellomycetes</taxon>
        <taxon>Kickxellales</taxon>
        <taxon>Kickxellaceae</taxon>
        <taxon>Coemansia</taxon>
    </lineage>
</organism>
<dbReference type="InterPro" id="IPR007192">
    <property type="entry name" value="APC8"/>
</dbReference>
<feature type="domain" description="Cdc23" evidence="9">
    <location>
        <begin position="8"/>
        <end position="282"/>
    </location>
</feature>
<accession>A0A9W8HPD9</accession>
<evidence type="ECO:0000256" key="7">
    <source>
        <dbReference type="PROSITE-ProRule" id="PRU00339"/>
    </source>
</evidence>
<dbReference type="SUPFAM" id="SSF48452">
    <property type="entry name" value="TPR-like"/>
    <property type="match status" value="2"/>
</dbReference>
<feature type="repeat" description="TPR" evidence="7">
    <location>
        <begin position="413"/>
        <end position="446"/>
    </location>
</feature>
<sequence length="631" mass="70817">METSFELLRSQLREAVEECTVRGLVFAAKWAAEQLCSLPTDAQTIPSVLGVAIAKTPTVATMATTPTLKHRLRGASRQLNTDDADIEQTEQSTAAVTERARQERWSRQNASEKDRVLLAKCLFDLREFDRAAYKLQDCTGPRAQFLRLYSQYLDRERHVSDSRAGLVGDAAGQPSLPASATDKDLITIRDELVQTENEGDLDSFGQYLLAMVLKSLGQKQLAREACVRSLCAYEYNWSAWLLLESCIDPHEPLDKLSGELPGGWMRHAFFAHMLLEVFGASSISSSNNGGSNGDEFSLHCQVLEQLFPQSQFVIGLRAVRHYNMREFEEARRLFSLLQRLDPYQLELADIHSNILYVMEDRARLSALAHRCSELDRFRPETCCVIGNYFSLRREHEKAVGYFQRALQLDQNYLAAWTLMGHEYIEMKNTAAAIDAYRHAVDVDDRDYRAWYGLGQTYEMLNMPHYATSYYMRAAALRPYDSRMWCALGNCYELSAQRPQAIECYRRALIGSAESECLAISRLARLYESTDERKLAAYYYQLLYEYALKNGAQALGAAGTAGEIAGGAPALHGGQDELAAACLFLAAFENDRGRKQVAQRYLAQVIDGASSGGASQQRVDDAKAMMHAILSS</sequence>